<keyword evidence="2" id="KW-1185">Reference proteome</keyword>
<reference evidence="3" key="1">
    <citation type="submission" date="2022-11" db="UniProtKB">
        <authorList>
            <consortium name="WormBaseParasite"/>
        </authorList>
    </citation>
    <scope>IDENTIFICATION</scope>
</reference>
<dbReference type="Proteomes" id="UP000887577">
    <property type="component" value="Unplaced"/>
</dbReference>
<accession>A0A914Y9U4</accession>
<organism evidence="2 3">
    <name type="scientific">Panagrolaimus superbus</name>
    <dbReference type="NCBI Taxonomy" id="310955"/>
    <lineage>
        <taxon>Eukaryota</taxon>
        <taxon>Metazoa</taxon>
        <taxon>Ecdysozoa</taxon>
        <taxon>Nematoda</taxon>
        <taxon>Chromadorea</taxon>
        <taxon>Rhabditida</taxon>
        <taxon>Tylenchina</taxon>
        <taxon>Panagrolaimomorpha</taxon>
        <taxon>Panagrolaimoidea</taxon>
        <taxon>Panagrolaimidae</taxon>
        <taxon>Panagrolaimus</taxon>
    </lineage>
</organism>
<name>A0A914Y9U4_9BILA</name>
<feature type="region of interest" description="Disordered" evidence="1">
    <location>
        <begin position="1"/>
        <end position="59"/>
    </location>
</feature>
<proteinExistence type="predicted"/>
<feature type="compositionally biased region" description="Pro residues" evidence="1">
    <location>
        <begin position="40"/>
        <end position="51"/>
    </location>
</feature>
<evidence type="ECO:0000313" key="2">
    <source>
        <dbReference type="Proteomes" id="UP000887577"/>
    </source>
</evidence>
<dbReference type="AlphaFoldDB" id="A0A914Y9U4"/>
<evidence type="ECO:0000256" key="1">
    <source>
        <dbReference type="SAM" id="MobiDB-lite"/>
    </source>
</evidence>
<protein>
    <submittedName>
        <fullName evidence="3">Uncharacterized protein</fullName>
    </submittedName>
</protein>
<dbReference type="WBParaSite" id="PSU_v2.g16204.t1">
    <property type="protein sequence ID" value="PSU_v2.g16204.t1"/>
    <property type="gene ID" value="PSU_v2.g16204"/>
</dbReference>
<evidence type="ECO:0000313" key="3">
    <source>
        <dbReference type="WBParaSite" id="PSU_v2.g16204.t1"/>
    </source>
</evidence>
<sequence length="142" mass="15662">MTETVHPEKSPSPFLSVFRKKRPSPAISAPGDYTNGTASTPPPPVKPPKSPKSPQMSFTQRVKMHKDLRSGKIPDFFVQSSQSQIIPSTSMAPFPIFKKGEKKSEKLKKNKALSADAINHMDPNYLTEALEAFGDEQPIVAR</sequence>